<protein>
    <recommendedName>
        <fullName evidence="3">DUF1826 domain-containing protein</fullName>
    </recommendedName>
</protein>
<dbReference type="Pfam" id="PF08856">
    <property type="entry name" value="DUF1826"/>
    <property type="match status" value="1"/>
</dbReference>
<dbReference type="RefSeq" id="WP_076400956.1">
    <property type="nucleotide sequence ID" value="NZ_FTOA01000005.1"/>
</dbReference>
<accession>A0A1N7NB43</accession>
<keyword evidence="2" id="KW-1185">Reference proteome</keyword>
<proteinExistence type="predicted"/>
<dbReference type="AlphaFoldDB" id="A0A1N7NB43"/>
<evidence type="ECO:0000313" key="2">
    <source>
        <dbReference type="Proteomes" id="UP000185678"/>
    </source>
</evidence>
<reference evidence="1 2" key="1">
    <citation type="submission" date="2017-01" db="EMBL/GenBank/DDBJ databases">
        <authorList>
            <person name="Mah S.A."/>
            <person name="Swanson W.J."/>
            <person name="Moy G.W."/>
            <person name="Vacquier V.D."/>
        </authorList>
    </citation>
    <scope>NUCLEOTIDE SEQUENCE [LARGE SCALE GENOMIC DNA]</scope>
    <source>
        <strain evidence="1 2">DSM 11589</strain>
    </source>
</reference>
<dbReference type="InterPro" id="IPR014955">
    <property type="entry name" value="DUF1826"/>
</dbReference>
<evidence type="ECO:0008006" key="3">
    <source>
        <dbReference type="Google" id="ProtNLM"/>
    </source>
</evidence>
<dbReference type="STRING" id="80876.SAMN05421779_1052"/>
<gene>
    <name evidence="1" type="ORF">SAMN05421779_1052</name>
</gene>
<name>A0A1N7NB43_9PROT</name>
<organism evidence="1 2">
    <name type="scientific">Insolitispirillum peregrinum</name>
    <dbReference type="NCBI Taxonomy" id="80876"/>
    <lineage>
        <taxon>Bacteria</taxon>
        <taxon>Pseudomonadati</taxon>
        <taxon>Pseudomonadota</taxon>
        <taxon>Alphaproteobacteria</taxon>
        <taxon>Rhodospirillales</taxon>
        <taxon>Novispirillaceae</taxon>
        <taxon>Insolitispirillum</taxon>
    </lineage>
</organism>
<dbReference type="OrthoDB" id="5342505at2"/>
<dbReference type="Proteomes" id="UP000185678">
    <property type="component" value="Unassembled WGS sequence"/>
</dbReference>
<evidence type="ECO:0000313" key="1">
    <source>
        <dbReference type="EMBL" id="SIS95623.1"/>
    </source>
</evidence>
<sequence>MTIDVSTVSPNLANQAWADSLNGLTIIRDCGTTMAIHPRVPDTAITTFLNHKAVADFCCLRCEVGNIGAEAQIEKALDTAGLPASFGRRALGADIARLVAIVARLSGANAVKVRLDRITNNACRLFHPDNVSLRLVCTYRGPATQWLPEEACDRSGIGSGNNDAIVRDWSRVQSLRPFWVGVMKGERWPGHQGGGLLHRSPPLETGDWRMFLALDPVE</sequence>
<dbReference type="EMBL" id="FTOA01000005">
    <property type="protein sequence ID" value="SIS95623.1"/>
    <property type="molecule type" value="Genomic_DNA"/>
</dbReference>